<dbReference type="AlphaFoldDB" id="A0A2R6B0Z6"/>
<accession>A0A2R6B0Z6</accession>
<gene>
    <name evidence="2" type="ORF">B9Q03_01440</name>
</gene>
<name>A0A2R6B0Z6_9ARCH</name>
<feature type="transmembrane region" description="Helical" evidence="1">
    <location>
        <begin position="136"/>
        <end position="155"/>
    </location>
</feature>
<dbReference type="EMBL" id="NEXE01000006">
    <property type="protein sequence ID" value="PSN92321.1"/>
    <property type="molecule type" value="Genomic_DNA"/>
</dbReference>
<feature type="transmembrane region" description="Helical" evidence="1">
    <location>
        <begin position="89"/>
        <end position="106"/>
    </location>
</feature>
<protein>
    <submittedName>
        <fullName evidence="2">Uncharacterized protein</fullName>
    </submittedName>
</protein>
<feature type="transmembrane region" description="Helical" evidence="1">
    <location>
        <begin position="113"/>
        <end position="130"/>
    </location>
</feature>
<evidence type="ECO:0000313" key="3">
    <source>
        <dbReference type="Proteomes" id="UP000240322"/>
    </source>
</evidence>
<feature type="transmembrane region" description="Helical" evidence="1">
    <location>
        <begin position="61"/>
        <end position="83"/>
    </location>
</feature>
<evidence type="ECO:0000313" key="2">
    <source>
        <dbReference type="EMBL" id="PSN92321.1"/>
    </source>
</evidence>
<keyword evidence="1" id="KW-0812">Transmembrane</keyword>
<keyword evidence="1" id="KW-1133">Transmembrane helix</keyword>
<dbReference type="Proteomes" id="UP000240322">
    <property type="component" value="Unassembled WGS sequence"/>
</dbReference>
<comment type="caution">
    <text evidence="2">The sequence shown here is derived from an EMBL/GenBank/DDBJ whole genome shotgun (WGS) entry which is preliminary data.</text>
</comment>
<sequence length="159" mass="17411">MRRTIISALLLAQAQTVYYFTIIGVGLGYPKPILLTLILTEWMATLKLLDKLANKTLIKGLAIWLTFSPLFLLPSAISIWRLYLYGANPTHLILTTVTIIPILLLYRRTGLSSIISGITAALLFTLGAISNMGIPLYASAILSITTGISMSINPIKLQH</sequence>
<keyword evidence="1" id="KW-0472">Membrane</keyword>
<organism evidence="2 3">
    <name type="scientific">Candidatus Marsarchaeota G2 archaeon OSP_D</name>
    <dbReference type="NCBI Taxonomy" id="1978157"/>
    <lineage>
        <taxon>Archaea</taxon>
        <taxon>Candidatus Marsarchaeota</taxon>
        <taxon>Candidatus Marsarchaeota group 2</taxon>
    </lineage>
</organism>
<evidence type="ECO:0000256" key="1">
    <source>
        <dbReference type="SAM" id="Phobius"/>
    </source>
</evidence>
<reference evidence="2 3" key="1">
    <citation type="submission" date="2017-04" db="EMBL/GenBank/DDBJ databases">
        <title>Novel microbial lineages endemic to geothermal iron-oxide mats fill important gaps in the evolutionary history of Archaea.</title>
        <authorList>
            <person name="Jay Z.J."/>
            <person name="Beam J.P."/>
            <person name="Dlakic M."/>
            <person name="Rusch D.B."/>
            <person name="Kozubal M.A."/>
            <person name="Inskeep W.P."/>
        </authorList>
    </citation>
    <scope>NUCLEOTIDE SEQUENCE [LARGE SCALE GENOMIC DNA]</scope>
    <source>
        <strain evidence="2">OSP_D</strain>
    </source>
</reference>
<proteinExistence type="predicted"/>